<gene>
    <name evidence="1" type="ORF">LCGC14_2073780</name>
</gene>
<evidence type="ECO:0000313" key="1">
    <source>
        <dbReference type="EMBL" id="KKL73547.1"/>
    </source>
</evidence>
<name>A0A0F9HEM7_9ZZZZ</name>
<organism evidence="1">
    <name type="scientific">marine sediment metagenome</name>
    <dbReference type="NCBI Taxonomy" id="412755"/>
    <lineage>
        <taxon>unclassified sequences</taxon>
        <taxon>metagenomes</taxon>
        <taxon>ecological metagenomes</taxon>
    </lineage>
</organism>
<dbReference type="AlphaFoldDB" id="A0A0F9HEM7"/>
<comment type="caution">
    <text evidence="1">The sequence shown here is derived from an EMBL/GenBank/DDBJ whole genome shotgun (WGS) entry which is preliminary data.</text>
</comment>
<proteinExistence type="predicted"/>
<dbReference type="EMBL" id="LAZR01024926">
    <property type="protein sequence ID" value="KKL73547.1"/>
    <property type="molecule type" value="Genomic_DNA"/>
</dbReference>
<sequence>MPTIDDLPIVAPGDEVSAEHYNVIRALLARIVTGPGVLADSTGWHLLPMDGGDVSDLKFVRLNSALDGDFPANSVSAEAVELDVSAGQWDDTGETVDDVYPGYLLKAGKTLASGTRVLIGTFKDGRQYVMNAACST</sequence>
<accession>A0A0F9HEM7</accession>
<protein>
    <submittedName>
        <fullName evidence="1">Uncharacterized protein</fullName>
    </submittedName>
</protein>
<reference evidence="1" key="1">
    <citation type="journal article" date="2015" name="Nature">
        <title>Complex archaea that bridge the gap between prokaryotes and eukaryotes.</title>
        <authorList>
            <person name="Spang A."/>
            <person name="Saw J.H."/>
            <person name="Jorgensen S.L."/>
            <person name="Zaremba-Niedzwiedzka K."/>
            <person name="Martijn J."/>
            <person name="Lind A.E."/>
            <person name="van Eijk R."/>
            <person name="Schleper C."/>
            <person name="Guy L."/>
            <person name="Ettema T.J."/>
        </authorList>
    </citation>
    <scope>NUCLEOTIDE SEQUENCE</scope>
</reference>